<protein>
    <recommendedName>
        <fullName evidence="4">PDZ domain-containing protein</fullName>
    </recommendedName>
</protein>
<dbReference type="Proteomes" id="UP001178507">
    <property type="component" value="Unassembled WGS sequence"/>
</dbReference>
<dbReference type="EMBL" id="CAUJNA010003583">
    <property type="protein sequence ID" value="CAJ1405418.1"/>
    <property type="molecule type" value="Genomic_DNA"/>
</dbReference>
<sequence length="271" mass="29410">MARMFASRRWPLLALCLAIRAALPRTFAAPSASAASESTWREAYQAELARNELLQQQLESLGKDASPEVPEACEVDWEGSYQKLAACNQQLEVAIYGERKSTEEVPKAAPLAFEVSLPASETKERVEVLGFRDPRKASFFAVKARLPLGLQLTKDAPNEPKNAFLVEAVAPEGAAAQSGVLAGDILHALTAVMDRSNLGIKTEDFVSSVVGGLGRWRQTIVDSSYINTVDDLVDQLKSNTMLGSDTEVLLIFERDVSALPEPAEPLEAVPK</sequence>
<comment type="caution">
    <text evidence="2">The sequence shown here is derived from an EMBL/GenBank/DDBJ whole genome shotgun (WGS) entry which is preliminary data.</text>
</comment>
<gene>
    <name evidence="2" type="ORF">EVOR1521_LOCUS27636</name>
</gene>
<accession>A0AA36JI42</accession>
<evidence type="ECO:0000313" key="3">
    <source>
        <dbReference type="Proteomes" id="UP001178507"/>
    </source>
</evidence>
<dbReference type="AlphaFoldDB" id="A0AA36JI42"/>
<reference evidence="2" key="1">
    <citation type="submission" date="2023-08" db="EMBL/GenBank/DDBJ databases">
        <authorList>
            <person name="Chen Y."/>
            <person name="Shah S."/>
            <person name="Dougan E. K."/>
            <person name="Thang M."/>
            <person name="Chan C."/>
        </authorList>
    </citation>
    <scope>NUCLEOTIDE SEQUENCE</scope>
</reference>
<evidence type="ECO:0000256" key="1">
    <source>
        <dbReference type="SAM" id="SignalP"/>
    </source>
</evidence>
<proteinExistence type="predicted"/>
<keyword evidence="3" id="KW-1185">Reference proteome</keyword>
<feature type="signal peptide" evidence="1">
    <location>
        <begin position="1"/>
        <end position="28"/>
    </location>
</feature>
<organism evidence="2 3">
    <name type="scientific">Effrenium voratum</name>
    <dbReference type="NCBI Taxonomy" id="2562239"/>
    <lineage>
        <taxon>Eukaryota</taxon>
        <taxon>Sar</taxon>
        <taxon>Alveolata</taxon>
        <taxon>Dinophyceae</taxon>
        <taxon>Suessiales</taxon>
        <taxon>Symbiodiniaceae</taxon>
        <taxon>Effrenium</taxon>
    </lineage>
</organism>
<keyword evidence="1" id="KW-0732">Signal</keyword>
<feature type="chain" id="PRO_5041236074" description="PDZ domain-containing protein" evidence="1">
    <location>
        <begin position="29"/>
        <end position="271"/>
    </location>
</feature>
<evidence type="ECO:0008006" key="4">
    <source>
        <dbReference type="Google" id="ProtNLM"/>
    </source>
</evidence>
<evidence type="ECO:0000313" key="2">
    <source>
        <dbReference type="EMBL" id="CAJ1405418.1"/>
    </source>
</evidence>
<name>A0AA36JI42_9DINO</name>